<comment type="caution">
    <text evidence="1">The sequence shown here is derived from an EMBL/GenBank/DDBJ whole genome shotgun (WGS) entry which is preliminary data.</text>
</comment>
<name>X0TZN3_9ZZZZ</name>
<dbReference type="AlphaFoldDB" id="X0TZN3"/>
<accession>X0TZN3</accession>
<organism evidence="1">
    <name type="scientific">marine sediment metagenome</name>
    <dbReference type="NCBI Taxonomy" id="412755"/>
    <lineage>
        <taxon>unclassified sequences</taxon>
        <taxon>metagenomes</taxon>
        <taxon>ecological metagenomes</taxon>
    </lineage>
</organism>
<proteinExistence type="predicted"/>
<dbReference type="EMBL" id="BARS01012370">
    <property type="protein sequence ID" value="GAF99023.1"/>
    <property type="molecule type" value="Genomic_DNA"/>
</dbReference>
<gene>
    <name evidence="1" type="ORF">S01H1_22072</name>
</gene>
<sequence>HSTNLVVSVKTTYSDKSKFILMNEKADTLSDESLFYAFVRLNAPDGIPEFWIVPSTVVAPVIKESYKIWLETPARNGSAHNETSMRGFYLQKYLGFPKDWEEQLESFKSNIKMLEEFVFHI</sequence>
<feature type="non-terminal residue" evidence="1">
    <location>
        <position position="1"/>
    </location>
</feature>
<evidence type="ECO:0000313" key="1">
    <source>
        <dbReference type="EMBL" id="GAF99023.1"/>
    </source>
</evidence>
<protein>
    <recommendedName>
        <fullName evidence="2">PD(D/E)XK endonuclease domain-containing protein</fullName>
    </recommendedName>
</protein>
<evidence type="ECO:0008006" key="2">
    <source>
        <dbReference type="Google" id="ProtNLM"/>
    </source>
</evidence>
<reference evidence="1" key="1">
    <citation type="journal article" date="2014" name="Front. Microbiol.">
        <title>High frequency of phylogenetically diverse reductive dehalogenase-homologous genes in deep subseafloor sedimentary metagenomes.</title>
        <authorList>
            <person name="Kawai M."/>
            <person name="Futagami T."/>
            <person name="Toyoda A."/>
            <person name="Takaki Y."/>
            <person name="Nishi S."/>
            <person name="Hori S."/>
            <person name="Arai W."/>
            <person name="Tsubouchi T."/>
            <person name="Morono Y."/>
            <person name="Uchiyama I."/>
            <person name="Ito T."/>
            <person name="Fujiyama A."/>
            <person name="Inagaki F."/>
            <person name="Takami H."/>
        </authorList>
    </citation>
    <scope>NUCLEOTIDE SEQUENCE</scope>
    <source>
        <strain evidence="1">Expedition CK06-06</strain>
    </source>
</reference>